<feature type="transmembrane region" description="Helical" evidence="7">
    <location>
        <begin position="143"/>
        <end position="164"/>
    </location>
</feature>
<dbReference type="EMBL" id="MPIN01000014">
    <property type="protein sequence ID" value="OJH35540.1"/>
    <property type="molecule type" value="Genomic_DNA"/>
</dbReference>
<dbReference type="STRING" id="83449.BON30_38125"/>
<evidence type="ECO:0000256" key="7">
    <source>
        <dbReference type="SAM" id="Phobius"/>
    </source>
</evidence>
<gene>
    <name evidence="9" type="ORF">BON30_38125</name>
</gene>
<evidence type="ECO:0000256" key="6">
    <source>
        <dbReference type="ARBA" id="ARBA00023136"/>
    </source>
</evidence>
<feature type="transmembrane region" description="Helical" evidence="7">
    <location>
        <begin position="117"/>
        <end position="136"/>
    </location>
</feature>
<evidence type="ECO:0000256" key="5">
    <source>
        <dbReference type="ARBA" id="ARBA00022989"/>
    </source>
</evidence>
<reference evidence="9 10" key="2">
    <citation type="submission" date="2016-12" db="EMBL/GenBank/DDBJ databases">
        <title>Draft Genome Sequence of Cystobacter ferrugineus Strain Cbfe23.</title>
        <authorList>
            <person name="Akbar S."/>
            <person name="Dowd S.E."/>
            <person name="Stevens D.C."/>
        </authorList>
    </citation>
    <scope>NUCLEOTIDE SEQUENCE [LARGE SCALE GENOMIC DNA]</scope>
    <source>
        <strain evidence="9 10">Cbfe23</strain>
    </source>
</reference>
<organism evidence="9 10">
    <name type="scientific">Cystobacter ferrugineus</name>
    <dbReference type="NCBI Taxonomy" id="83449"/>
    <lineage>
        <taxon>Bacteria</taxon>
        <taxon>Pseudomonadati</taxon>
        <taxon>Myxococcota</taxon>
        <taxon>Myxococcia</taxon>
        <taxon>Myxococcales</taxon>
        <taxon>Cystobacterineae</taxon>
        <taxon>Archangiaceae</taxon>
        <taxon>Cystobacter</taxon>
    </lineage>
</organism>
<evidence type="ECO:0000256" key="1">
    <source>
        <dbReference type="ARBA" id="ARBA00004141"/>
    </source>
</evidence>
<comment type="similarity">
    <text evidence="2">Belongs to the peptidase S54 family.</text>
</comment>
<sequence>MHRPPPVCAAVIGGSVALFVVDAVLSQGATLRGGLGPIFQWLALYGPLVQEGQYWRVLGCILTHGGPLHLAFNMWVAYSLGTAFERAIGSGRFLLLSLIAALGSSAFALLFNFEAVTVGASGMILGYGGAMLVTATREFRRDIIFWLVQVAVLSLIPGVSWAGHLGGFLFGLPVGVALRFGPRVFARAAPLLLAIAGAVVYITAHPERFRG</sequence>
<dbReference type="AlphaFoldDB" id="A0A1L9AZW3"/>
<keyword evidence="3 7" id="KW-0812">Transmembrane</keyword>
<reference evidence="10" key="1">
    <citation type="submission" date="2016-11" db="EMBL/GenBank/DDBJ databases">
        <authorList>
            <person name="Shukria A."/>
            <person name="Stevens D.C."/>
        </authorList>
    </citation>
    <scope>NUCLEOTIDE SEQUENCE [LARGE SCALE GENOMIC DNA]</scope>
    <source>
        <strain evidence="10">Cbfe23</strain>
    </source>
</reference>
<dbReference type="Gene3D" id="1.20.1540.10">
    <property type="entry name" value="Rhomboid-like"/>
    <property type="match status" value="1"/>
</dbReference>
<evidence type="ECO:0000313" key="10">
    <source>
        <dbReference type="Proteomes" id="UP000182229"/>
    </source>
</evidence>
<dbReference type="InterPro" id="IPR035952">
    <property type="entry name" value="Rhomboid-like_sf"/>
</dbReference>
<evidence type="ECO:0000313" key="9">
    <source>
        <dbReference type="EMBL" id="OJH35540.1"/>
    </source>
</evidence>
<keyword evidence="5 7" id="KW-1133">Transmembrane helix</keyword>
<dbReference type="GO" id="GO:0004252">
    <property type="term" value="F:serine-type endopeptidase activity"/>
    <property type="evidence" value="ECO:0007669"/>
    <property type="project" value="InterPro"/>
</dbReference>
<dbReference type="Pfam" id="PF01694">
    <property type="entry name" value="Rhomboid"/>
    <property type="match status" value="1"/>
</dbReference>
<feature type="transmembrane region" description="Helical" evidence="7">
    <location>
        <begin position="52"/>
        <end position="72"/>
    </location>
</feature>
<dbReference type="Proteomes" id="UP000182229">
    <property type="component" value="Unassembled WGS sequence"/>
</dbReference>
<keyword evidence="4" id="KW-0378">Hydrolase</keyword>
<feature type="transmembrane region" description="Helical" evidence="7">
    <location>
        <begin position="184"/>
        <end position="204"/>
    </location>
</feature>
<evidence type="ECO:0000256" key="2">
    <source>
        <dbReference type="ARBA" id="ARBA00009045"/>
    </source>
</evidence>
<protein>
    <submittedName>
        <fullName evidence="9">Rhomboid family intramembrane serine protease</fullName>
    </submittedName>
</protein>
<dbReference type="InterPro" id="IPR022764">
    <property type="entry name" value="Peptidase_S54_rhomboid_dom"/>
</dbReference>
<evidence type="ECO:0000256" key="4">
    <source>
        <dbReference type="ARBA" id="ARBA00022801"/>
    </source>
</evidence>
<dbReference type="OrthoDB" id="9813074at2"/>
<keyword evidence="9" id="KW-0645">Protease</keyword>
<keyword evidence="6 7" id="KW-0472">Membrane</keyword>
<dbReference type="SUPFAM" id="SSF144091">
    <property type="entry name" value="Rhomboid-like"/>
    <property type="match status" value="1"/>
</dbReference>
<accession>A0A1L9AZW3</accession>
<comment type="caution">
    <text evidence="9">The sequence shown here is derived from an EMBL/GenBank/DDBJ whole genome shotgun (WGS) entry which is preliminary data.</text>
</comment>
<dbReference type="PANTHER" id="PTHR43731">
    <property type="entry name" value="RHOMBOID PROTEASE"/>
    <property type="match status" value="1"/>
</dbReference>
<dbReference type="GO" id="GO:0016020">
    <property type="term" value="C:membrane"/>
    <property type="evidence" value="ECO:0007669"/>
    <property type="project" value="UniProtKB-SubCell"/>
</dbReference>
<evidence type="ECO:0000259" key="8">
    <source>
        <dbReference type="Pfam" id="PF01694"/>
    </source>
</evidence>
<keyword evidence="10" id="KW-1185">Reference proteome</keyword>
<dbReference type="InterPro" id="IPR050925">
    <property type="entry name" value="Rhomboid_protease_S54"/>
</dbReference>
<dbReference type="GO" id="GO:0006508">
    <property type="term" value="P:proteolysis"/>
    <property type="evidence" value="ECO:0007669"/>
    <property type="project" value="UniProtKB-KW"/>
</dbReference>
<proteinExistence type="inferred from homology"/>
<dbReference type="PANTHER" id="PTHR43731:SF14">
    <property type="entry name" value="PRESENILIN-ASSOCIATED RHOMBOID-LIKE PROTEIN, MITOCHONDRIAL"/>
    <property type="match status" value="1"/>
</dbReference>
<feature type="domain" description="Peptidase S54 rhomboid" evidence="8">
    <location>
        <begin position="52"/>
        <end position="178"/>
    </location>
</feature>
<feature type="transmembrane region" description="Helical" evidence="7">
    <location>
        <begin position="93"/>
        <end position="111"/>
    </location>
</feature>
<name>A0A1L9AZW3_9BACT</name>
<comment type="subcellular location">
    <subcellularLocation>
        <location evidence="1">Membrane</location>
        <topology evidence="1">Multi-pass membrane protein</topology>
    </subcellularLocation>
</comment>
<evidence type="ECO:0000256" key="3">
    <source>
        <dbReference type="ARBA" id="ARBA00022692"/>
    </source>
</evidence>